<dbReference type="Pfam" id="PF10851">
    <property type="entry name" value="DUF2652"/>
    <property type="match status" value="1"/>
</dbReference>
<keyword evidence="2" id="KW-1185">Reference proteome</keyword>
<sequence length="202" mass="23608">MSLEDYKTKLCPTLIIIPDITGFNDYMNNSNLEYSQKAIGELLESILDNNILNLKVSDIEGDTILFYSYDLNKTIDQIIYQCELMFQKFHDKLKTFNPDNCNCGTCERLHNLTLKFVVHFGRLSSLMLKDYCRLFGKDLKIAHTLLKNSIDFREYILVTDNVLVNYKRERKISMINSSWQEGKESVTDIGEINFLYKQLEIT</sequence>
<dbReference type="RefSeq" id="WP_340934733.1">
    <property type="nucleotide sequence ID" value="NZ_CP150496.1"/>
</dbReference>
<gene>
    <name evidence="1" type="ORF">WG950_05595</name>
</gene>
<name>A0ABZ2TUB8_9FLAO</name>
<protein>
    <submittedName>
        <fullName evidence="1">DUF2652 domain-containing protein</fullName>
    </submittedName>
</protein>
<reference evidence="1 2" key="1">
    <citation type="submission" date="2024-03" db="EMBL/GenBank/DDBJ databases">
        <authorList>
            <person name="Cao K."/>
        </authorList>
    </citation>
    <scope>NUCLEOTIDE SEQUENCE [LARGE SCALE GENOMIC DNA]</scope>
    <source>
        <strain evidence="1 2">MCCC 1K00696</strain>
    </source>
</reference>
<evidence type="ECO:0000313" key="2">
    <source>
        <dbReference type="Proteomes" id="UP001491088"/>
    </source>
</evidence>
<dbReference type="InterPro" id="IPR020503">
    <property type="entry name" value="Uncharacterised_Rv2561"/>
</dbReference>
<proteinExistence type="predicted"/>
<dbReference type="Proteomes" id="UP001491088">
    <property type="component" value="Chromosome"/>
</dbReference>
<dbReference type="EMBL" id="CP150496">
    <property type="protein sequence ID" value="WYW56728.1"/>
    <property type="molecule type" value="Genomic_DNA"/>
</dbReference>
<evidence type="ECO:0000313" key="1">
    <source>
        <dbReference type="EMBL" id="WYW56728.1"/>
    </source>
</evidence>
<accession>A0ABZ2TUB8</accession>
<organism evidence="1 2">
    <name type="scientific">Polaribacter marinaquae</name>
    <dbReference type="NCBI Taxonomy" id="1642819"/>
    <lineage>
        <taxon>Bacteria</taxon>
        <taxon>Pseudomonadati</taxon>
        <taxon>Bacteroidota</taxon>
        <taxon>Flavobacteriia</taxon>
        <taxon>Flavobacteriales</taxon>
        <taxon>Flavobacteriaceae</taxon>
    </lineage>
</organism>